<dbReference type="Pfam" id="PF07929">
    <property type="entry name" value="PRiA4_ORF3"/>
    <property type="match status" value="1"/>
</dbReference>
<comment type="caution">
    <text evidence="2">The sequence shown here is derived from an EMBL/GenBank/DDBJ whole genome shotgun (WGS) entry which is preliminary data.</text>
</comment>
<dbReference type="PANTHER" id="PTHR41878:SF1">
    <property type="entry name" value="TNPR PROTEIN"/>
    <property type="match status" value="1"/>
</dbReference>
<proteinExistence type="predicted"/>
<dbReference type="PANTHER" id="PTHR41878">
    <property type="entry name" value="LEXA REPRESSOR-RELATED"/>
    <property type="match status" value="1"/>
</dbReference>
<organism evidence="2 3">
    <name type="scientific">Rheinheimera lutimaris</name>
    <dbReference type="NCBI Taxonomy" id="2740584"/>
    <lineage>
        <taxon>Bacteria</taxon>
        <taxon>Pseudomonadati</taxon>
        <taxon>Pseudomonadota</taxon>
        <taxon>Gammaproteobacteria</taxon>
        <taxon>Chromatiales</taxon>
        <taxon>Chromatiaceae</taxon>
        <taxon>Rheinheimera</taxon>
    </lineage>
</organism>
<dbReference type="AlphaFoldDB" id="A0A7Y5ANC8"/>
<sequence length="140" mass="16193">MIQTINISMVHRMYAGGDWSCVIEIPADHSLEDLHDAIQDAVEFDNDHMYEFYIANSYRGKKLHRYDCDDDIIVDTTVAQVFAAATGKKVFYMFDYGDSWLFQLTKSRKKPHAAETGITYPRVIAEQGTKPDQYPDWDEE</sequence>
<evidence type="ECO:0000313" key="2">
    <source>
        <dbReference type="EMBL" id="NRQ41583.1"/>
    </source>
</evidence>
<feature type="domain" description="Plasmid pRiA4b Orf3-like" evidence="1">
    <location>
        <begin position="23"/>
        <end position="131"/>
    </location>
</feature>
<reference evidence="2 3" key="1">
    <citation type="submission" date="2020-06" db="EMBL/GenBank/DDBJ databases">
        <title>Rheinheimera sp. nov., a marine bacterium isolated from coastal.</title>
        <authorList>
            <person name="Yu Q."/>
            <person name="Qi Y."/>
            <person name="Pu J."/>
        </authorList>
    </citation>
    <scope>NUCLEOTIDE SEQUENCE [LARGE SCALE GENOMIC DNA]</scope>
    <source>
        <strain evidence="2 3">YQF-2</strain>
    </source>
</reference>
<dbReference type="Gene3D" id="3.10.290.30">
    <property type="entry name" value="MM3350-like"/>
    <property type="match status" value="1"/>
</dbReference>
<accession>A0A7Y5ANC8</accession>
<dbReference type="InterPro" id="IPR024047">
    <property type="entry name" value="MM3350-like_sf"/>
</dbReference>
<dbReference type="Proteomes" id="UP000523161">
    <property type="component" value="Unassembled WGS sequence"/>
</dbReference>
<dbReference type="EMBL" id="JABSOD010000003">
    <property type="protein sequence ID" value="NRQ41583.1"/>
    <property type="molecule type" value="Genomic_DNA"/>
</dbReference>
<dbReference type="InterPro" id="IPR012912">
    <property type="entry name" value="Plasmid_pRiA4b_Orf3-like"/>
</dbReference>
<evidence type="ECO:0000313" key="3">
    <source>
        <dbReference type="Proteomes" id="UP000523161"/>
    </source>
</evidence>
<evidence type="ECO:0000259" key="1">
    <source>
        <dbReference type="Pfam" id="PF07929"/>
    </source>
</evidence>
<keyword evidence="3" id="KW-1185">Reference proteome</keyword>
<protein>
    <recommendedName>
        <fullName evidence="1">Plasmid pRiA4b Orf3-like domain-containing protein</fullName>
    </recommendedName>
</protein>
<name>A0A7Y5ANC8_9GAMM</name>
<gene>
    <name evidence="2" type="ORF">HRH59_03245</name>
</gene>
<dbReference type="SUPFAM" id="SSF159941">
    <property type="entry name" value="MM3350-like"/>
    <property type="match status" value="1"/>
</dbReference>